<evidence type="ECO:0000313" key="2">
    <source>
        <dbReference type="EMBL" id="TDW14535.1"/>
    </source>
</evidence>
<dbReference type="Proteomes" id="UP000294743">
    <property type="component" value="Unassembled WGS sequence"/>
</dbReference>
<feature type="transmembrane region" description="Helical" evidence="1">
    <location>
        <begin position="42"/>
        <end position="66"/>
    </location>
</feature>
<feature type="transmembrane region" description="Helical" evidence="1">
    <location>
        <begin position="7"/>
        <end position="30"/>
    </location>
</feature>
<reference evidence="2 3" key="1">
    <citation type="submission" date="2019-03" db="EMBL/GenBank/DDBJ databases">
        <title>Genomic Encyclopedia of Type Strains, Phase IV (KMG-IV): sequencing the most valuable type-strain genomes for metagenomic binning, comparative biology and taxonomic classification.</title>
        <authorList>
            <person name="Goeker M."/>
        </authorList>
    </citation>
    <scope>NUCLEOTIDE SEQUENCE [LARGE SCALE GENOMIC DNA]</scope>
    <source>
        <strain evidence="2 3">DSM 28867</strain>
    </source>
</reference>
<keyword evidence="1" id="KW-0812">Transmembrane</keyword>
<protein>
    <submittedName>
        <fullName evidence="2">Uncharacterized protein</fullName>
    </submittedName>
</protein>
<gene>
    <name evidence="2" type="ORF">EDD63_1404</name>
</gene>
<evidence type="ECO:0000313" key="3">
    <source>
        <dbReference type="Proteomes" id="UP000294743"/>
    </source>
</evidence>
<keyword evidence="1" id="KW-1133">Transmembrane helix</keyword>
<name>A0A4R7ZC36_9FIRM</name>
<proteinExistence type="predicted"/>
<comment type="caution">
    <text evidence="2">The sequence shown here is derived from an EMBL/GenBank/DDBJ whole genome shotgun (WGS) entry which is preliminary data.</text>
</comment>
<dbReference type="RefSeq" id="WP_134170750.1">
    <property type="nucleotide sequence ID" value="NZ_SODD01000040.1"/>
</dbReference>
<dbReference type="AlphaFoldDB" id="A0A4R7ZC36"/>
<keyword evidence="1" id="KW-0472">Membrane</keyword>
<accession>A0A4R7ZC36</accession>
<organism evidence="2 3">
    <name type="scientific">Breznakia blatticola</name>
    <dbReference type="NCBI Taxonomy" id="1754012"/>
    <lineage>
        <taxon>Bacteria</taxon>
        <taxon>Bacillati</taxon>
        <taxon>Bacillota</taxon>
        <taxon>Erysipelotrichia</taxon>
        <taxon>Erysipelotrichales</taxon>
        <taxon>Erysipelotrichaceae</taxon>
        <taxon>Breznakia</taxon>
    </lineage>
</organism>
<keyword evidence="3" id="KW-1185">Reference proteome</keyword>
<dbReference type="EMBL" id="SODD01000040">
    <property type="protein sequence ID" value="TDW14535.1"/>
    <property type="molecule type" value="Genomic_DNA"/>
</dbReference>
<sequence>MKNKKTILLVIKVAIGFVLFAALMQFYLSYDFYMDIESEDLLIYLVMPATIYLIILVGLITSCFIIKKKY</sequence>
<evidence type="ECO:0000256" key="1">
    <source>
        <dbReference type="SAM" id="Phobius"/>
    </source>
</evidence>